<feature type="transmembrane region" description="Helical" evidence="7">
    <location>
        <begin position="280"/>
        <end position="302"/>
    </location>
</feature>
<keyword evidence="4 7" id="KW-0812">Transmembrane</keyword>
<evidence type="ECO:0000313" key="10">
    <source>
        <dbReference type="Proteomes" id="UP001500443"/>
    </source>
</evidence>
<evidence type="ECO:0000256" key="4">
    <source>
        <dbReference type="ARBA" id="ARBA00022692"/>
    </source>
</evidence>
<evidence type="ECO:0000313" key="9">
    <source>
        <dbReference type="EMBL" id="GAA1501620.1"/>
    </source>
</evidence>
<evidence type="ECO:0000256" key="3">
    <source>
        <dbReference type="ARBA" id="ARBA00022475"/>
    </source>
</evidence>
<sequence>MASTLGTGAVTPDRRAAGAVRGRLTGPALIAPFALFYIVFLVGPLIYTFVAGFFNGSLLRDGFGSWVGLTNYADVLSDAEFWRTLKHTLWFTVLTTVPLVLLALLLAILADRFVRGRWFFRFAFFAPYVIPSASVSLIFMWGVLADQVGLAQDWLKALGVDSPPSWLGDPSWAMWSMAGVTVWWTVGFNFVLYLAGLQEIPRDVHEAAAIDGAGPWQRIRHVVVPMLGRTTTLVTVLQIVASLKVFDQIYMMTGGGPDGSTRPTLQYIVDTGFTDGRTGYASVISLFLFLVILLISLVWFFLVRRAEKES</sequence>
<comment type="subcellular location">
    <subcellularLocation>
        <location evidence="1 7">Cell membrane</location>
        <topology evidence="1 7">Multi-pass membrane protein</topology>
    </subcellularLocation>
</comment>
<proteinExistence type="inferred from homology"/>
<evidence type="ECO:0000256" key="6">
    <source>
        <dbReference type="ARBA" id="ARBA00023136"/>
    </source>
</evidence>
<keyword evidence="3" id="KW-1003">Cell membrane</keyword>
<dbReference type="Proteomes" id="UP001500443">
    <property type="component" value="Unassembled WGS sequence"/>
</dbReference>
<dbReference type="PROSITE" id="PS50928">
    <property type="entry name" value="ABC_TM1"/>
    <property type="match status" value="1"/>
</dbReference>
<feature type="domain" description="ABC transmembrane type-1" evidence="8">
    <location>
        <begin position="85"/>
        <end position="299"/>
    </location>
</feature>
<keyword evidence="5 7" id="KW-1133">Transmembrane helix</keyword>
<keyword evidence="10" id="KW-1185">Reference proteome</keyword>
<organism evidence="9 10">
    <name type="scientific">Streptomyces synnematoformans</name>
    <dbReference type="NCBI Taxonomy" id="415721"/>
    <lineage>
        <taxon>Bacteria</taxon>
        <taxon>Bacillati</taxon>
        <taxon>Actinomycetota</taxon>
        <taxon>Actinomycetes</taxon>
        <taxon>Kitasatosporales</taxon>
        <taxon>Streptomycetaceae</taxon>
        <taxon>Streptomyces</taxon>
    </lineage>
</organism>
<evidence type="ECO:0000256" key="5">
    <source>
        <dbReference type="ARBA" id="ARBA00022989"/>
    </source>
</evidence>
<dbReference type="Pfam" id="PF00528">
    <property type="entry name" value="BPD_transp_1"/>
    <property type="match status" value="1"/>
</dbReference>
<dbReference type="RefSeq" id="WP_344293991.1">
    <property type="nucleotide sequence ID" value="NZ_BAAAPF010000314.1"/>
</dbReference>
<keyword evidence="6 7" id="KW-0472">Membrane</keyword>
<dbReference type="Gene3D" id="1.10.3720.10">
    <property type="entry name" value="MetI-like"/>
    <property type="match status" value="1"/>
</dbReference>
<feature type="transmembrane region" description="Helical" evidence="7">
    <location>
        <begin position="89"/>
        <end position="110"/>
    </location>
</feature>
<feature type="transmembrane region" description="Helical" evidence="7">
    <location>
        <begin position="122"/>
        <end position="144"/>
    </location>
</feature>
<dbReference type="SUPFAM" id="SSF161098">
    <property type="entry name" value="MetI-like"/>
    <property type="match status" value="1"/>
</dbReference>
<feature type="transmembrane region" description="Helical" evidence="7">
    <location>
        <begin position="29"/>
        <end position="54"/>
    </location>
</feature>
<evidence type="ECO:0000256" key="7">
    <source>
        <dbReference type="RuleBase" id="RU363032"/>
    </source>
</evidence>
<evidence type="ECO:0000256" key="1">
    <source>
        <dbReference type="ARBA" id="ARBA00004651"/>
    </source>
</evidence>
<gene>
    <name evidence="9" type="ORF">GCM10009802_58330</name>
</gene>
<comment type="similarity">
    <text evidence="7">Belongs to the binding-protein-dependent transport system permease family.</text>
</comment>
<dbReference type="InterPro" id="IPR035906">
    <property type="entry name" value="MetI-like_sf"/>
</dbReference>
<protein>
    <submittedName>
        <fullName evidence="9">Sugar ABC transporter permease</fullName>
    </submittedName>
</protein>
<reference evidence="10" key="1">
    <citation type="journal article" date="2019" name="Int. J. Syst. Evol. Microbiol.">
        <title>The Global Catalogue of Microorganisms (GCM) 10K type strain sequencing project: providing services to taxonomists for standard genome sequencing and annotation.</title>
        <authorList>
            <consortium name="The Broad Institute Genomics Platform"/>
            <consortium name="The Broad Institute Genome Sequencing Center for Infectious Disease"/>
            <person name="Wu L."/>
            <person name="Ma J."/>
        </authorList>
    </citation>
    <scope>NUCLEOTIDE SEQUENCE [LARGE SCALE GENOMIC DNA]</scope>
    <source>
        <strain evidence="10">JCM 15481</strain>
    </source>
</reference>
<dbReference type="InterPro" id="IPR050809">
    <property type="entry name" value="UgpAE/MalFG_permease"/>
</dbReference>
<dbReference type="EMBL" id="BAAAPF010000314">
    <property type="protein sequence ID" value="GAA1501620.1"/>
    <property type="molecule type" value="Genomic_DNA"/>
</dbReference>
<dbReference type="PANTHER" id="PTHR43227:SF8">
    <property type="entry name" value="DIACETYLCHITOBIOSE UPTAKE SYSTEM PERMEASE PROTEIN DASB"/>
    <property type="match status" value="1"/>
</dbReference>
<evidence type="ECO:0000256" key="2">
    <source>
        <dbReference type="ARBA" id="ARBA00022448"/>
    </source>
</evidence>
<dbReference type="PANTHER" id="PTHR43227">
    <property type="entry name" value="BLL4140 PROTEIN"/>
    <property type="match status" value="1"/>
</dbReference>
<evidence type="ECO:0000259" key="8">
    <source>
        <dbReference type="PROSITE" id="PS50928"/>
    </source>
</evidence>
<dbReference type="InterPro" id="IPR000515">
    <property type="entry name" value="MetI-like"/>
</dbReference>
<accession>A0ABP4KGE3</accession>
<feature type="transmembrane region" description="Helical" evidence="7">
    <location>
        <begin position="172"/>
        <end position="195"/>
    </location>
</feature>
<keyword evidence="2 7" id="KW-0813">Transport</keyword>
<feature type="transmembrane region" description="Helical" evidence="7">
    <location>
        <begin position="226"/>
        <end position="246"/>
    </location>
</feature>
<dbReference type="CDD" id="cd06261">
    <property type="entry name" value="TM_PBP2"/>
    <property type="match status" value="1"/>
</dbReference>
<name>A0ABP4KGE3_9ACTN</name>
<comment type="caution">
    <text evidence="9">The sequence shown here is derived from an EMBL/GenBank/DDBJ whole genome shotgun (WGS) entry which is preliminary data.</text>
</comment>